<dbReference type="PANTHER" id="PTHR23076:SF97">
    <property type="entry name" value="ATP-DEPENDENT ZINC METALLOPROTEASE YME1L1"/>
    <property type="match status" value="1"/>
</dbReference>
<dbReference type="GO" id="GO:0005524">
    <property type="term" value="F:ATP binding"/>
    <property type="evidence" value="ECO:0007669"/>
    <property type="project" value="UniProtKB-UniRule"/>
</dbReference>
<keyword evidence="7 15" id="KW-0547">Nucleotide-binding</keyword>
<reference evidence="18 19" key="1">
    <citation type="submission" date="2019-01" db="EMBL/GenBank/DDBJ databases">
        <authorList>
            <consortium name="Pathogen Informatics"/>
        </authorList>
    </citation>
    <scope>NUCLEOTIDE SEQUENCE [LARGE SCALE GENOMIC DNA]</scope>
    <source>
        <strain evidence="18 19">NCTC10118</strain>
    </source>
</reference>
<evidence type="ECO:0000256" key="11">
    <source>
        <dbReference type="ARBA" id="ARBA00022989"/>
    </source>
</evidence>
<dbReference type="FunFam" id="1.20.58.760:FF:000001">
    <property type="entry name" value="ATP-dependent zinc metalloprotease FtsH"/>
    <property type="match status" value="1"/>
</dbReference>
<feature type="compositionally biased region" description="Basic and acidic residues" evidence="16">
    <location>
        <begin position="660"/>
        <end position="677"/>
    </location>
</feature>
<evidence type="ECO:0000313" key="19">
    <source>
        <dbReference type="Proteomes" id="UP000289952"/>
    </source>
</evidence>
<feature type="transmembrane region" description="Helical" evidence="15">
    <location>
        <begin position="130"/>
        <end position="152"/>
    </location>
</feature>
<dbReference type="EC" id="3.4.24.-" evidence="15"/>
<dbReference type="InterPro" id="IPR003959">
    <property type="entry name" value="ATPase_AAA_core"/>
</dbReference>
<dbReference type="InterPro" id="IPR003593">
    <property type="entry name" value="AAA+_ATPase"/>
</dbReference>
<dbReference type="PANTHER" id="PTHR23076">
    <property type="entry name" value="METALLOPROTEASE M41 FTSH"/>
    <property type="match status" value="1"/>
</dbReference>
<comment type="cofactor">
    <cofactor evidence="15">
        <name>Zn(2+)</name>
        <dbReference type="ChEBI" id="CHEBI:29105"/>
    </cofactor>
    <text evidence="15">Binds 1 zinc ion per subunit.</text>
</comment>
<keyword evidence="13 15" id="KW-0472">Membrane</keyword>
<feature type="domain" description="AAA+ ATPase" evidence="17">
    <location>
        <begin position="214"/>
        <end position="353"/>
    </location>
</feature>
<dbReference type="Pfam" id="PF17862">
    <property type="entry name" value="AAA_lid_3"/>
    <property type="match status" value="1"/>
</dbReference>
<comment type="subunit">
    <text evidence="15">Homohexamer.</text>
</comment>
<keyword evidence="12 15" id="KW-0482">Metalloprotease</keyword>
<dbReference type="InterPro" id="IPR037219">
    <property type="entry name" value="Peptidase_M41-like"/>
</dbReference>
<keyword evidence="10 15" id="KW-0067">ATP-binding</keyword>
<comment type="similarity">
    <text evidence="2 15">In the C-terminal section; belongs to the peptidase M41 family.</text>
</comment>
<evidence type="ECO:0000256" key="9">
    <source>
        <dbReference type="ARBA" id="ARBA00022833"/>
    </source>
</evidence>
<feature type="region of interest" description="Disordered" evidence="16">
    <location>
        <begin position="660"/>
        <end position="700"/>
    </location>
</feature>
<dbReference type="SUPFAM" id="SSF140990">
    <property type="entry name" value="FtsH protease domain-like"/>
    <property type="match status" value="1"/>
</dbReference>
<dbReference type="GO" id="GO:0030163">
    <property type="term" value="P:protein catabolic process"/>
    <property type="evidence" value="ECO:0007669"/>
    <property type="project" value="UniProtKB-UniRule"/>
</dbReference>
<dbReference type="GO" id="GO:0008270">
    <property type="term" value="F:zinc ion binding"/>
    <property type="evidence" value="ECO:0007669"/>
    <property type="project" value="UniProtKB-UniRule"/>
</dbReference>
<evidence type="ECO:0000256" key="15">
    <source>
        <dbReference type="HAMAP-Rule" id="MF_01458"/>
    </source>
</evidence>
<dbReference type="FunFam" id="1.10.8.60:FF:000001">
    <property type="entry name" value="ATP-dependent zinc metalloprotease FtsH"/>
    <property type="match status" value="1"/>
</dbReference>
<dbReference type="RefSeq" id="WP_129621643.1">
    <property type="nucleotide sequence ID" value="NZ_LR214972.1"/>
</dbReference>
<comment type="function">
    <text evidence="15">Acts as a processive, ATP-dependent zinc metallopeptidase for both cytoplasmic and membrane proteins. Plays a role in the quality control of integral membrane proteins.</text>
</comment>
<keyword evidence="4 15" id="KW-0645">Protease</keyword>
<sequence length="700" mass="77711">MKNKKSILLIVLFALIILGIVLYFVLTRRTTVPEISLSQLVTRIEDAAKSTTDKNFFVSIVYNPYNNAINTVWSTEGRNISTVAYGKIGEVYSLIENYPKVFKDAFTFVDNNGTVGVGQLWSVKTPQQSIWLTIFISLIPTFILITMIYFIYRGQSKMMNGQGGMFGDKSPAQIIKSDKKFADVAGNKESIEEIKEIVDYLKNPKRYEEAGARMPRGILLGGPPGTGKTLLAKATAGEANVPFYFVSASNFVELFVGMGARRVRSVISEARKNAPAIVFIDELDAIGRTRGSGIGGGHDEREQTLNQLLVEMDGIKENSGLLFVAATNRTDVLDPALTRPGRFDRVITVGLPDVKEREEILKLHAKGKRFADDVKFENVAKRTPGFSGAQLENVINESVLLGVRERSQVITLEIIDEAIDRVMSGPAKKSRTITRKELTMVAYHEAGHAVVGIKVPGGNKVQKITIIPRGQAGGYNLMMPEEEKYNYSKKELLATIASFMGGRAAEEIIYGKDNISTGASDDINKATNIARRMVTEFGMSDLGPIKYQEESGSPFLGKTLATSSSISNQISHEIELEVRKIILEAKEIALKVINENKHLLELIKTLLLEKETIISEEIDYIATNLKLPPKTEEVKEKIKPIDLDSLISITEDKKVDKAIEGFKEEKEEPKEMEKTQETSKNTEPQDEIKDDEAQTKITEE</sequence>
<evidence type="ECO:0000256" key="1">
    <source>
        <dbReference type="ARBA" id="ARBA00004370"/>
    </source>
</evidence>
<dbReference type="NCBIfam" id="TIGR01241">
    <property type="entry name" value="FtsH_fam"/>
    <property type="match status" value="1"/>
</dbReference>
<dbReference type="GO" id="GO:0016887">
    <property type="term" value="F:ATP hydrolysis activity"/>
    <property type="evidence" value="ECO:0007669"/>
    <property type="project" value="UniProtKB-UniRule"/>
</dbReference>
<keyword evidence="3 15" id="KW-1003">Cell membrane</keyword>
<keyword evidence="8 15" id="KW-0378">Hydrolase</keyword>
<accession>A0A449AEN8</accession>
<keyword evidence="11 15" id="KW-1133">Transmembrane helix</keyword>
<keyword evidence="19" id="KW-1185">Reference proteome</keyword>
<dbReference type="HAMAP" id="MF_01458">
    <property type="entry name" value="FtsH"/>
    <property type="match status" value="1"/>
</dbReference>
<feature type="transmembrane region" description="Helical" evidence="15">
    <location>
        <begin position="7"/>
        <end position="26"/>
    </location>
</feature>
<keyword evidence="9 15" id="KW-0862">Zinc</keyword>
<dbReference type="OrthoDB" id="9809379at2"/>
<organism evidence="18 19">
    <name type="scientific">Mycoplasmopsis bovirhinis</name>
    <dbReference type="NCBI Taxonomy" id="29553"/>
    <lineage>
        <taxon>Bacteria</taxon>
        <taxon>Bacillati</taxon>
        <taxon>Mycoplasmatota</taxon>
        <taxon>Mycoplasmoidales</taxon>
        <taxon>Metamycoplasmataceae</taxon>
        <taxon>Mycoplasmopsis</taxon>
    </lineage>
</organism>
<evidence type="ECO:0000256" key="16">
    <source>
        <dbReference type="SAM" id="MobiDB-lite"/>
    </source>
</evidence>
<dbReference type="GO" id="GO:0004176">
    <property type="term" value="F:ATP-dependent peptidase activity"/>
    <property type="evidence" value="ECO:0007669"/>
    <property type="project" value="InterPro"/>
</dbReference>
<dbReference type="GO" id="GO:0004222">
    <property type="term" value="F:metalloendopeptidase activity"/>
    <property type="evidence" value="ECO:0007669"/>
    <property type="project" value="InterPro"/>
</dbReference>
<feature type="binding site" evidence="15">
    <location>
        <position position="444"/>
    </location>
    <ligand>
        <name>Zn(2+)</name>
        <dbReference type="ChEBI" id="CHEBI:29105"/>
        <note>catalytic</note>
    </ligand>
</feature>
<feature type="compositionally biased region" description="Basic and acidic residues" evidence="16">
    <location>
        <begin position="691"/>
        <end position="700"/>
    </location>
</feature>
<evidence type="ECO:0000256" key="8">
    <source>
        <dbReference type="ARBA" id="ARBA00022801"/>
    </source>
</evidence>
<dbReference type="Gene3D" id="3.40.50.300">
    <property type="entry name" value="P-loop containing nucleotide triphosphate hydrolases"/>
    <property type="match status" value="1"/>
</dbReference>
<gene>
    <name evidence="15 18" type="primary">ftsH</name>
    <name evidence="18" type="ORF">NCTC10118_00476</name>
</gene>
<dbReference type="InterPro" id="IPR027417">
    <property type="entry name" value="P-loop_NTPase"/>
</dbReference>
<evidence type="ECO:0000256" key="5">
    <source>
        <dbReference type="ARBA" id="ARBA00022692"/>
    </source>
</evidence>
<evidence type="ECO:0000256" key="14">
    <source>
        <dbReference type="ARBA" id="ARBA00061570"/>
    </source>
</evidence>
<dbReference type="InterPro" id="IPR000642">
    <property type="entry name" value="Peptidase_M41"/>
</dbReference>
<dbReference type="FunFam" id="3.40.50.300:FF:000001">
    <property type="entry name" value="ATP-dependent zinc metalloprotease FtsH"/>
    <property type="match status" value="1"/>
</dbReference>
<dbReference type="Pfam" id="PF00004">
    <property type="entry name" value="AAA"/>
    <property type="match status" value="1"/>
</dbReference>
<feature type="binding site" evidence="15">
    <location>
        <begin position="222"/>
        <end position="229"/>
    </location>
    <ligand>
        <name>ATP</name>
        <dbReference type="ChEBI" id="CHEBI:30616"/>
    </ligand>
</feature>
<feature type="binding site" evidence="15">
    <location>
        <position position="522"/>
    </location>
    <ligand>
        <name>Zn(2+)</name>
        <dbReference type="ChEBI" id="CHEBI:29105"/>
        <note>catalytic</note>
    </ligand>
</feature>
<dbReference type="GO" id="GO:0005886">
    <property type="term" value="C:plasma membrane"/>
    <property type="evidence" value="ECO:0007669"/>
    <property type="project" value="UniProtKB-SubCell"/>
</dbReference>
<evidence type="ECO:0000256" key="10">
    <source>
        <dbReference type="ARBA" id="ARBA00022840"/>
    </source>
</evidence>
<keyword evidence="6 15" id="KW-0479">Metal-binding</keyword>
<proteinExistence type="inferred from homology"/>
<evidence type="ECO:0000256" key="3">
    <source>
        <dbReference type="ARBA" id="ARBA00022475"/>
    </source>
</evidence>
<evidence type="ECO:0000256" key="2">
    <source>
        <dbReference type="ARBA" id="ARBA00010044"/>
    </source>
</evidence>
<comment type="subcellular location">
    <subcellularLocation>
        <location evidence="15">Cell membrane</location>
        <topology evidence="15">Multi-pass membrane protein</topology>
        <orientation evidence="15">Cytoplasmic side</orientation>
    </subcellularLocation>
    <subcellularLocation>
        <location evidence="1">Membrane</location>
    </subcellularLocation>
</comment>
<evidence type="ECO:0000256" key="13">
    <source>
        <dbReference type="ARBA" id="ARBA00023136"/>
    </source>
</evidence>
<evidence type="ECO:0000256" key="12">
    <source>
        <dbReference type="ARBA" id="ARBA00023049"/>
    </source>
</evidence>
<evidence type="ECO:0000259" key="17">
    <source>
        <dbReference type="SMART" id="SM00382"/>
    </source>
</evidence>
<dbReference type="AlphaFoldDB" id="A0A449AEN8"/>
<dbReference type="Gene3D" id="1.10.8.60">
    <property type="match status" value="1"/>
</dbReference>
<dbReference type="SUPFAM" id="SSF52540">
    <property type="entry name" value="P-loop containing nucleoside triphosphate hydrolases"/>
    <property type="match status" value="1"/>
</dbReference>
<evidence type="ECO:0000313" key="18">
    <source>
        <dbReference type="EMBL" id="VEU63454.1"/>
    </source>
</evidence>
<dbReference type="EMBL" id="LR214972">
    <property type="protein sequence ID" value="VEU63454.1"/>
    <property type="molecule type" value="Genomic_DNA"/>
</dbReference>
<feature type="active site" evidence="15">
    <location>
        <position position="445"/>
    </location>
</feature>
<dbReference type="SMART" id="SM00382">
    <property type="entry name" value="AAA"/>
    <property type="match status" value="1"/>
</dbReference>
<dbReference type="CDD" id="cd19501">
    <property type="entry name" value="RecA-like_FtsH"/>
    <property type="match status" value="1"/>
</dbReference>
<dbReference type="InterPro" id="IPR041569">
    <property type="entry name" value="AAA_lid_3"/>
</dbReference>
<dbReference type="InterPro" id="IPR005936">
    <property type="entry name" value="FtsH"/>
</dbReference>
<evidence type="ECO:0000256" key="4">
    <source>
        <dbReference type="ARBA" id="ARBA00022670"/>
    </source>
</evidence>
<evidence type="ECO:0000256" key="7">
    <source>
        <dbReference type="ARBA" id="ARBA00022741"/>
    </source>
</evidence>
<comment type="similarity">
    <text evidence="14 15">In the central section; belongs to the AAA ATPase family.</text>
</comment>
<dbReference type="Proteomes" id="UP000289952">
    <property type="component" value="Chromosome"/>
</dbReference>
<name>A0A449AEN8_9BACT</name>
<keyword evidence="5 15" id="KW-0812">Transmembrane</keyword>
<feature type="binding site" evidence="15">
    <location>
        <position position="448"/>
    </location>
    <ligand>
        <name>Zn(2+)</name>
        <dbReference type="ChEBI" id="CHEBI:29105"/>
        <note>catalytic</note>
    </ligand>
</feature>
<dbReference type="GO" id="GO:0006508">
    <property type="term" value="P:proteolysis"/>
    <property type="evidence" value="ECO:0007669"/>
    <property type="project" value="UniProtKB-KW"/>
</dbReference>
<evidence type="ECO:0000256" key="6">
    <source>
        <dbReference type="ARBA" id="ARBA00022723"/>
    </source>
</evidence>
<dbReference type="Pfam" id="PF01434">
    <property type="entry name" value="Peptidase_M41"/>
    <property type="match status" value="1"/>
</dbReference>
<protein>
    <recommendedName>
        <fullName evidence="15">ATP-dependent zinc metalloprotease FtsH</fullName>
        <ecNumber evidence="15">3.4.24.-</ecNumber>
    </recommendedName>
</protein>
<dbReference type="Gene3D" id="1.20.58.760">
    <property type="entry name" value="Peptidase M41"/>
    <property type="match status" value="1"/>
</dbReference>